<organism evidence="1 2">
    <name type="scientific">Carpinus fangiana</name>
    <dbReference type="NCBI Taxonomy" id="176857"/>
    <lineage>
        <taxon>Eukaryota</taxon>
        <taxon>Viridiplantae</taxon>
        <taxon>Streptophyta</taxon>
        <taxon>Embryophyta</taxon>
        <taxon>Tracheophyta</taxon>
        <taxon>Spermatophyta</taxon>
        <taxon>Magnoliopsida</taxon>
        <taxon>eudicotyledons</taxon>
        <taxon>Gunneridae</taxon>
        <taxon>Pentapetalae</taxon>
        <taxon>rosids</taxon>
        <taxon>fabids</taxon>
        <taxon>Fagales</taxon>
        <taxon>Betulaceae</taxon>
        <taxon>Carpinus</taxon>
    </lineage>
</organism>
<dbReference type="Proteomes" id="UP000327013">
    <property type="component" value="Unassembled WGS sequence"/>
</dbReference>
<evidence type="ECO:0000313" key="2">
    <source>
        <dbReference type="Proteomes" id="UP000327013"/>
    </source>
</evidence>
<comment type="caution">
    <text evidence="1">The sequence shown here is derived from an EMBL/GenBank/DDBJ whole genome shotgun (WGS) entry which is preliminary data.</text>
</comment>
<protein>
    <submittedName>
        <fullName evidence="1">Uncharacterized protein</fullName>
    </submittedName>
</protein>
<sequence>MEASTSPFGGRVEGEGDDTRVKRLLQHLQSVQDDASLPLDNNFLEECEIILPPQLGQKLGEVMQIVSLSARLLPSLQQDPNQLIKLLARLVRMVSFTEVISLDPPVDLIGGLHVRAGPFNDLILTVLQLATRTPTDAAHLANMHLVIYSLVNLWLATPSMATAEKAADVLIDLLRIDKEPSTVAVHGVGDDGGRSARGQGLMWRRVFGDKDIYGLLYSVPSFSSTTQDGDNSLSSKKEKSLAQARLLSAFPKIGAMDWAYTARSHHPEIEAMYGLDPSKDGLADFVLVHMTDWKDDVLIHMHLIQTYGEIISTIKTPSTTRHMSLSLEYLISRKLHERACSLWLTPDDPSHDPMDLNFLYGPSATYLSTYLDEYPESFLSSSLVAPVLQRLSKALDISANQWSHGTSPAHDLNVLASVPRAALLPQRLLGTGRRSSAFLQLPSRGTNVDALKALAHIIRGPNALVETFPAPVGATATSRYNSEAAAARALYFIYKAYHDSMFADLITHASTVALPEVALASMQVMAAVASARWAPLPTFSKFAEGELPTTLNHLPTEEQLANLLPAPAVEISETGIQALLEHGVREKFFPWLLKPPQSFAHLVGGRGDPESSAYRVAMAKWDLLQLVLARLKDHSAQNGGSENNTVNALNSRLAEGPWGVSQGAGSRIGTLEL</sequence>
<accession>A0A5N6KQS2</accession>
<gene>
    <name evidence="1" type="ORF">FH972_021734</name>
</gene>
<proteinExistence type="predicted"/>
<reference evidence="1 2" key="1">
    <citation type="submission" date="2019-06" db="EMBL/GenBank/DDBJ databases">
        <title>A chromosomal-level reference genome of Carpinus fangiana (Coryloideae, Betulaceae).</title>
        <authorList>
            <person name="Yang X."/>
            <person name="Wang Z."/>
            <person name="Zhang L."/>
            <person name="Hao G."/>
            <person name="Liu J."/>
            <person name="Yang Y."/>
        </authorList>
    </citation>
    <scope>NUCLEOTIDE SEQUENCE [LARGE SCALE GENOMIC DNA]</scope>
    <source>
        <strain evidence="1">Cfa_2016G</strain>
        <tissue evidence="1">Leaf</tissue>
    </source>
</reference>
<evidence type="ECO:0000313" key="1">
    <source>
        <dbReference type="EMBL" id="KAB8338789.1"/>
    </source>
</evidence>
<dbReference type="Gene3D" id="1.25.10.50">
    <property type="match status" value="1"/>
</dbReference>
<dbReference type="OrthoDB" id="4538483at2759"/>
<name>A0A5N6KQS2_9ROSI</name>
<dbReference type="AlphaFoldDB" id="A0A5N6KQS2"/>
<dbReference type="EMBL" id="VIBQ01000010">
    <property type="protein sequence ID" value="KAB8338789.1"/>
    <property type="molecule type" value="Genomic_DNA"/>
</dbReference>
<keyword evidence="2" id="KW-1185">Reference proteome</keyword>